<dbReference type="PANTHER" id="PTHR33232:SF18">
    <property type="entry name" value="PROTEIN SIEVE ELEMENT OCCLUSION B-LIKE"/>
    <property type="match status" value="1"/>
</dbReference>
<evidence type="ECO:0000313" key="1">
    <source>
        <dbReference type="EMBL" id="KAE8007877.1"/>
    </source>
</evidence>
<dbReference type="GO" id="GO:0010088">
    <property type="term" value="P:phloem development"/>
    <property type="evidence" value="ECO:0007669"/>
    <property type="project" value="InterPro"/>
</dbReference>
<gene>
    <name evidence="1" type="ORF">FH972_004438</name>
</gene>
<name>A0A5N6QL27_9ROSI</name>
<keyword evidence="2" id="KW-1185">Reference proteome</keyword>
<reference evidence="1 2" key="1">
    <citation type="submission" date="2019-06" db="EMBL/GenBank/DDBJ databases">
        <title>A chromosomal-level reference genome of Carpinus fangiana (Coryloideae, Betulaceae).</title>
        <authorList>
            <person name="Yang X."/>
            <person name="Wang Z."/>
            <person name="Zhang L."/>
            <person name="Hao G."/>
            <person name="Liu J."/>
            <person name="Yang Y."/>
        </authorList>
    </citation>
    <scope>NUCLEOTIDE SEQUENCE [LARGE SCALE GENOMIC DNA]</scope>
    <source>
        <strain evidence="1">Cfa_2016G</strain>
        <tissue evidence="1">Leaf</tissue>
    </source>
</reference>
<dbReference type="Proteomes" id="UP000327013">
    <property type="component" value="Chromosome 2"/>
</dbReference>
<proteinExistence type="predicted"/>
<dbReference type="AlphaFoldDB" id="A0A5N6QL27"/>
<protein>
    <recommendedName>
        <fullName evidence="3">Sieve element occlusion C-terminal domain-containing protein</fullName>
    </recommendedName>
</protein>
<sequence length="384" mass="44642">MESIFELKRLSTNKDINDEPAYVYWIIITIVACIPHMCCLTTSDEDKTQDPLPLVQTISQTGLFDLQSRIRICLVEIEEKKAGRKLKEFLQTPDEILEVFKELIFARNDVQPLIDGSTNETVSVDVLKKKNVLLFISSLDISNDDILILMSIYDGIREKGDQYKIIWIPIVEQWTDDLQKKFEMLRSNMPWYIVQYFSPVAGIKFIKEEWHFENRTKKVYLTWDSSQCTTQIPSWTPISHIAYPEPIVVVMNPQGDVVNENALDMIQRDGMMAFPFTRRIRRYNNSTAQGLCMRPPGPYAIEEYIFHCGGKDNIWIEQFSKKVNVVNEDPVIKEAHISIELSCIGKGYKQQPFWKRTKTPKKTEADLGNQEIQKLLLSFKNDRE</sequence>
<accession>A0A5N6QL27</accession>
<dbReference type="EMBL" id="CM017322">
    <property type="protein sequence ID" value="KAE8007877.1"/>
    <property type="molecule type" value="Genomic_DNA"/>
</dbReference>
<evidence type="ECO:0000313" key="2">
    <source>
        <dbReference type="Proteomes" id="UP000327013"/>
    </source>
</evidence>
<dbReference type="OrthoDB" id="1774439at2759"/>
<evidence type="ECO:0008006" key="3">
    <source>
        <dbReference type="Google" id="ProtNLM"/>
    </source>
</evidence>
<organism evidence="1 2">
    <name type="scientific">Carpinus fangiana</name>
    <dbReference type="NCBI Taxonomy" id="176857"/>
    <lineage>
        <taxon>Eukaryota</taxon>
        <taxon>Viridiplantae</taxon>
        <taxon>Streptophyta</taxon>
        <taxon>Embryophyta</taxon>
        <taxon>Tracheophyta</taxon>
        <taxon>Spermatophyta</taxon>
        <taxon>Magnoliopsida</taxon>
        <taxon>eudicotyledons</taxon>
        <taxon>Gunneridae</taxon>
        <taxon>Pentapetalae</taxon>
        <taxon>rosids</taxon>
        <taxon>fabids</taxon>
        <taxon>Fagales</taxon>
        <taxon>Betulaceae</taxon>
        <taxon>Carpinus</taxon>
    </lineage>
</organism>
<dbReference type="InterPro" id="IPR039299">
    <property type="entry name" value="SEOA"/>
</dbReference>
<dbReference type="PANTHER" id="PTHR33232">
    <property type="entry name" value="PROTEIN SIEVE ELEMENT OCCLUSION B-LIKE"/>
    <property type="match status" value="1"/>
</dbReference>